<dbReference type="AlphaFoldDB" id="A0A5C1ALW7"/>
<sequence length="162" mass="17234">MLAGVGVVNSDQVKALQDKRPALEAIRAAGDRDAASVSYAGARKQLATVNASEFFANQPHQSSPKFDDIQTRLAGLGLNQKQAVDVTKRCGEIYDTPGPETNKLFHARLNQDAAGEAEAAEALRASCRRPSASSSFRSSTPATRPSGTRPGTSSAASRHRRR</sequence>
<evidence type="ECO:0000313" key="3">
    <source>
        <dbReference type="Proteomes" id="UP000324974"/>
    </source>
</evidence>
<evidence type="ECO:0000313" key="2">
    <source>
        <dbReference type="EMBL" id="QEL19565.1"/>
    </source>
</evidence>
<keyword evidence="3" id="KW-1185">Reference proteome</keyword>
<feature type="region of interest" description="Disordered" evidence="1">
    <location>
        <begin position="116"/>
        <end position="162"/>
    </location>
</feature>
<proteinExistence type="predicted"/>
<protein>
    <submittedName>
        <fullName evidence="2">Uncharacterized protein</fullName>
    </submittedName>
</protein>
<gene>
    <name evidence="2" type="ORF">PX52LOC_06641</name>
</gene>
<evidence type="ECO:0000256" key="1">
    <source>
        <dbReference type="SAM" id="MobiDB-lite"/>
    </source>
</evidence>
<dbReference type="EMBL" id="CP042425">
    <property type="protein sequence ID" value="QEL19565.1"/>
    <property type="molecule type" value="Genomic_DNA"/>
</dbReference>
<dbReference type="KEGG" id="lrs:PX52LOC_06641"/>
<reference evidence="3" key="1">
    <citation type="submission" date="2019-08" db="EMBL/GenBank/DDBJ databases">
        <title>Limnoglobus roseus gen. nov., sp. nov., a novel freshwater planctomycete with a giant genome from the family Gemmataceae.</title>
        <authorList>
            <person name="Kulichevskaya I.S."/>
            <person name="Naumoff D.G."/>
            <person name="Miroshnikov K."/>
            <person name="Ivanova A."/>
            <person name="Philippov D.A."/>
            <person name="Hakobyan A."/>
            <person name="Rijpstra I.C."/>
            <person name="Sinninghe Damste J.S."/>
            <person name="Liesack W."/>
            <person name="Dedysh S.N."/>
        </authorList>
    </citation>
    <scope>NUCLEOTIDE SEQUENCE [LARGE SCALE GENOMIC DNA]</scope>
    <source>
        <strain evidence="3">PX52</strain>
    </source>
</reference>
<organism evidence="2 3">
    <name type="scientific">Limnoglobus roseus</name>
    <dbReference type="NCBI Taxonomy" id="2598579"/>
    <lineage>
        <taxon>Bacteria</taxon>
        <taxon>Pseudomonadati</taxon>
        <taxon>Planctomycetota</taxon>
        <taxon>Planctomycetia</taxon>
        <taxon>Gemmatales</taxon>
        <taxon>Gemmataceae</taxon>
        <taxon>Limnoglobus</taxon>
    </lineage>
</organism>
<dbReference type="Proteomes" id="UP000324974">
    <property type="component" value="Chromosome"/>
</dbReference>
<name>A0A5C1ALW7_9BACT</name>
<accession>A0A5C1ALW7</accession>
<feature type="compositionally biased region" description="Low complexity" evidence="1">
    <location>
        <begin position="116"/>
        <end position="146"/>
    </location>
</feature>